<comment type="similarity">
    <text evidence="1">Belongs to the thioredoxin family.</text>
</comment>
<evidence type="ECO:0000256" key="2">
    <source>
        <dbReference type="ARBA" id="ARBA00023284"/>
    </source>
</evidence>
<accession>A0A846ZEL8</accession>
<name>A0A846ZEL8_9LACO</name>
<evidence type="ECO:0000259" key="3">
    <source>
        <dbReference type="PROSITE" id="PS51352"/>
    </source>
</evidence>
<dbReference type="GO" id="GO:0015035">
    <property type="term" value="F:protein-disulfide reductase activity"/>
    <property type="evidence" value="ECO:0007669"/>
    <property type="project" value="TreeGrafter"/>
</dbReference>
<dbReference type="PANTHER" id="PTHR45663">
    <property type="entry name" value="GEO12009P1"/>
    <property type="match status" value="1"/>
</dbReference>
<dbReference type="PROSITE" id="PS51352">
    <property type="entry name" value="THIOREDOXIN_2"/>
    <property type="match status" value="1"/>
</dbReference>
<dbReference type="EMBL" id="JAAXPO010000002">
    <property type="protein sequence ID" value="NKZ17999.1"/>
    <property type="molecule type" value="Genomic_DNA"/>
</dbReference>
<gene>
    <name evidence="4" type="ORF">HF966_02180</name>
</gene>
<protein>
    <submittedName>
        <fullName evidence="4">Thioredoxin family protein</fullName>
    </submittedName>
</protein>
<comment type="caution">
    <text evidence="4">The sequence shown here is derived from an EMBL/GenBank/DDBJ whole genome shotgun (WGS) entry which is preliminary data.</text>
</comment>
<dbReference type="InterPro" id="IPR013766">
    <property type="entry name" value="Thioredoxin_domain"/>
</dbReference>
<dbReference type="Gene3D" id="3.40.30.10">
    <property type="entry name" value="Glutaredoxin"/>
    <property type="match status" value="1"/>
</dbReference>
<evidence type="ECO:0000313" key="5">
    <source>
        <dbReference type="Proteomes" id="UP000590460"/>
    </source>
</evidence>
<dbReference type="InterPro" id="IPR036249">
    <property type="entry name" value="Thioredoxin-like_sf"/>
</dbReference>
<keyword evidence="2" id="KW-0676">Redox-active center</keyword>
<dbReference type="CDD" id="cd02947">
    <property type="entry name" value="TRX_family"/>
    <property type="match status" value="1"/>
</dbReference>
<dbReference type="Proteomes" id="UP000590460">
    <property type="component" value="Unassembled WGS sequence"/>
</dbReference>
<evidence type="ECO:0000256" key="1">
    <source>
        <dbReference type="ARBA" id="ARBA00008987"/>
    </source>
</evidence>
<dbReference type="GO" id="GO:0045454">
    <property type="term" value="P:cell redox homeostasis"/>
    <property type="evidence" value="ECO:0007669"/>
    <property type="project" value="TreeGrafter"/>
</dbReference>
<dbReference type="PANTHER" id="PTHR45663:SF11">
    <property type="entry name" value="GEO12009P1"/>
    <property type="match status" value="1"/>
</dbReference>
<evidence type="ECO:0000313" key="4">
    <source>
        <dbReference type="EMBL" id="NKZ17999.1"/>
    </source>
</evidence>
<dbReference type="GO" id="GO:0005829">
    <property type="term" value="C:cytosol"/>
    <property type="evidence" value="ECO:0007669"/>
    <property type="project" value="TreeGrafter"/>
</dbReference>
<sequence>MYEPTHNTDAVVEENINNPGRNVMFLSADWCGDCRAIKPFVQNIKDTVSQSAHWFDADRDENLAVATKYNMRGIPSFVLFEDGQEVSRIGHGERLTPQQVLDWYESTQNA</sequence>
<proteinExistence type="inferred from homology"/>
<organism evidence="4 5">
    <name type="scientific">Leuconostoc holzapfelii</name>
    <dbReference type="NCBI Taxonomy" id="434464"/>
    <lineage>
        <taxon>Bacteria</taxon>
        <taxon>Bacillati</taxon>
        <taxon>Bacillota</taxon>
        <taxon>Bacilli</taxon>
        <taxon>Lactobacillales</taxon>
        <taxon>Lactobacillaceae</taxon>
        <taxon>Leuconostoc</taxon>
    </lineage>
</organism>
<feature type="domain" description="Thioredoxin" evidence="3">
    <location>
        <begin position="1"/>
        <end position="109"/>
    </location>
</feature>
<dbReference type="RefSeq" id="WP_168676030.1">
    <property type="nucleotide sequence ID" value="NZ_BPKV01000001.1"/>
</dbReference>
<reference evidence="4 5" key="1">
    <citation type="submission" date="2020-04" db="EMBL/GenBank/DDBJ databases">
        <title>MicrobeNet Type strains.</title>
        <authorList>
            <person name="Nicholson A.C."/>
        </authorList>
    </citation>
    <scope>NUCLEOTIDE SEQUENCE [LARGE SCALE GENOMIC DNA]</scope>
    <source>
        <strain evidence="4 5">CCUG 54536</strain>
    </source>
</reference>
<dbReference type="Pfam" id="PF00085">
    <property type="entry name" value="Thioredoxin"/>
    <property type="match status" value="1"/>
</dbReference>
<dbReference type="SUPFAM" id="SSF52833">
    <property type="entry name" value="Thioredoxin-like"/>
    <property type="match status" value="1"/>
</dbReference>
<dbReference type="AlphaFoldDB" id="A0A846ZEL8"/>